<dbReference type="OrthoDB" id="70224at2759"/>
<evidence type="ECO:0000256" key="1">
    <source>
        <dbReference type="ARBA" id="ARBA00005703"/>
    </source>
</evidence>
<evidence type="ECO:0000313" key="3">
    <source>
        <dbReference type="EMBL" id="KAI3432784.1"/>
    </source>
</evidence>
<name>A0A9D4TRS6_CHLVU</name>
<dbReference type="Proteomes" id="UP001055712">
    <property type="component" value="Unassembled WGS sequence"/>
</dbReference>
<dbReference type="SUPFAM" id="SSF102645">
    <property type="entry name" value="CoaB-like"/>
    <property type="match status" value="1"/>
</dbReference>
<evidence type="ECO:0000259" key="2">
    <source>
        <dbReference type="Pfam" id="PF04127"/>
    </source>
</evidence>
<keyword evidence="4" id="KW-1185">Reference proteome</keyword>
<dbReference type="PANTHER" id="PTHR12290">
    <property type="entry name" value="CORNICHON-RELATED"/>
    <property type="match status" value="1"/>
</dbReference>
<protein>
    <recommendedName>
        <fullName evidence="2">DNA/pantothenate metabolism flavoprotein C-terminal domain-containing protein</fullName>
    </recommendedName>
</protein>
<comment type="caution">
    <text evidence="3">The sequence shown here is derived from an EMBL/GenBank/DDBJ whole genome shotgun (WGS) entry which is preliminary data.</text>
</comment>
<dbReference type="InterPro" id="IPR007085">
    <property type="entry name" value="DNA/pantothenate-metab_flavo_C"/>
</dbReference>
<feature type="domain" description="DNA/pantothenate metabolism flavoprotein C-terminal" evidence="2">
    <location>
        <begin position="185"/>
        <end position="298"/>
    </location>
</feature>
<dbReference type="Gene3D" id="3.40.50.10300">
    <property type="entry name" value="CoaB-like"/>
    <property type="match status" value="1"/>
</dbReference>
<organism evidence="3 4">
    <name type="scientific">Chlorella vulgaris</name>
    <name type="common">Green alga</name>
    <dbReference type="NCBI Taxonomy" id="3077"/>
    <lineage>
        <taxon>Eukaryota</taxon>
        <taxon>Viridiplantae</taxon>
        <taxon>Chlorophyta</taxon>
        <taxon>core chlorophytes</taxon>
        <taxon>Trebouxiophyceae</taxon>
        <taxon>Chlorellales</taxon>
        <taxon>Chlorellaceae</taxon>
        <taxon>Chlorella clade</taxon>
        <taxon>Chlorella</taxon>
    </lineage>
</organism>
<sequence length="352" mass="37919">MDDSSVQAFLEQAPLCADHVAAKVQRFLKVHQAPVDGNGGSAPSLPRPIVLVTSGGTTVPLERNCVRFIDNFSKGTRGALSAEQFLQAGYAVIFLSRHGSAQPFVSEFQEQLGAETLTDTFELGSDGSIHVRGKVQAQMAAAVAHVQGVLGQGRYLQLPYTTLFEYLKYLQAVALALAPYGPSVLFYMAAAVSDFYMPWSDMAEHKIQSADGPLTLTLAKVPKMLSTLRRCWCPAAMLVSFKLETDEQLLLRKAYSAVEGQGVHLVVANELHSRKDRVWLVQQAAAAQQQVAASQQQAAASQQQAAGMAVQNIERPPHVAVIEELLVAEVVASHQQHMRQAAEAAAAAMAQG</sequence>
<dbReference type="InterPro" id="IPR035929">
    <property type="entry name" value="CoaB-like_sf"/>
</dbReference>
<comment type="similarity">
    <text evidence="1">Belongs to the PPC synthetase family.</text>
</comment>
<gene>
    <name evidence="3" type="ORF">D9Q98_010369</name>
</gene>
<evidence type="ECO:0000313" key="4">
    <source>
        <dbReference type="Proteomes" id="UP001055712"/>
    </source>
</evidence>
<dbReference type="GO" id="GO:0015937">
    <property type="term" value="P:coenzyme A biosynthetic process"/>
    <property type="evidence" value="ECO:0007669"/>
    <property type="project" value="UniProtKB-ARBA"/>
</dbReference>
<reference evidence="3" key="2">
    <citation type="submission" date="2020-11" db="EMBL/GenBank/DDBJ databases">
        <authorList>
            <person name="Cecchin M."/>
            <person name="Marcolungo L."/>
            <person name="Rossato M."/>
            <person name="Girolomoni L."/>
            <person name="Cosentino E."/>
            <person name="Cuine S."/>
            <person name="Li-Beisson Y."/>
            <person name="Delledonne M."/>
            <person name="Ballottari M."/>
        </authorList>
    </citation>
    <scope>NUCLEOTIDE SEQUENCE</scope>
    <source>
        <strain evidence="3">211/11P</strain>
        <tissue evidence="3">Whole cell</tissue>
    </source>
</reference>
<accession>A0A9D4TRS6</accession>
<dbReference type="EMBL" id="SIDB01000005">
    <property type="protein sequence ID" value="KAI3432784.1"/>
    <property type="molecule type" value="Genomic_DNA"/>
</dbReference>
<dbReference type="Pfam" id="PF04127">
    <property type="entry name" value="DFP"/>
    <property type="match status" value="1"/>
</dbReference>
<proteinExistence type="inferred from homology"/>
<dbReference type="AlphaFoldDB" id="A0A9D4TRS6"/>
<dbReference type="GO" id="GO:0003824">
    <property type="term" value="F:catalytic activity"/>
    <property type="evidence" value="ECO:0007669"/>
    <property type="project" value="UniProtKB-ARBA"/>
</dbReference>
<reference evidence="3" key="1">
    <citation type="journal article" date="2019" name="Plant J.">
        <title>Chlorella vulgaris genome assembly and annotation reveals the molecular basis for metabolic acclimation to high light conditions.</title>
        <authorList>
            <person name="Cecchin M."/>
            <person name="Marcolungo L."/>
            <person name="Rossato M."/>
            <person name="Girolomoni L."/>
            <person name="Cosentino E."/>
            <person name="Cuine S."/>
            <person name="Li-Beisson Y."/>
            <person name="Delledonne M."/>
            <person name="Ballottari M."/>
        </authorList>
    </citation>
    <scope>NUCLEOTIDE SEQUENCE</scope>
    <source>
        <strain evidence="3">211/11P</strain>
    </source>
</reference>